<organism evidence="1 2">
    <name type="scientific">Dryococelus australis</name>
    <dbReference type="NCBI Taxonomy" id="614101"/>
    <lineage>
        <taxon>Eukaryota</taxon>
        <taxon>Metazoa</taxon>
        <taxon>Ecdysozoa</taxon>
        <taxon>Arthropoda</taxon>
        <taxon>Hexapoda</taxon>
        <taxon>Insecta</taxon>
        <taxon>Pterygota</taxon>
        <taxon>Neoptera</taxon>
        <taxon>Polyneoptera</taxon>
        <taxon>Phasmatodea</taxon>
        <taxon>Verophasmatodea</taxon>
        <taxon>Anareolatae</taxon>
        <taxon>Phasmatidae</taxon>
        <taxon>Eurycanthinae</taxon>
        <taxon>Dryococelus</taxon>
    </lineage>
</organism>
<evidence type="ECO:0000313" key="1">
    <source>
        <dbReference type="EMBL" id="KAJ8878186.1"/>
    </source>
</evidence>
<accession>A0ABQ9H1N8</accession>
<name>A0ABQ9H1N8_9NEOP</name>
<protein>
    <submittedName>
        <fullName evidence="1">Uncharacterized protein</fullName>
    </submittedName>
</protein>
<gene>
    <name evidence="1" type="ORF">PR048_022654</name>
</gene>
<comment type="caution">
    <text evidence="1">The sequence shown here is derived from an EMBL/GenBank/DDBJ whole genome shotgun (WGS) entry which is preliminary data.</text>
</comment>
<dbReference type="Proteomes" id="UP001159363">
    <property type="component" value="Chromosome 7"/>
</dbReference>
<evidence type="ECO:0000313" key="2">
    <source>
        <dbReference type="Proteomes" id="UP001159363"/>
    </source>
</evidence>
<sequence>MPPSFLPFRKTKVGTSKFPFESNRMLVSNCPKRDRSVLLLSTMHYKKDSFIFTTKRREELTPWCTIIPFIGNYGNYGQSCKKKYLQELGNHLAEHHMKKRALTKNLPPTIRKVANIQEEENKTKRTILLVRNKNKEDVLFAQDPKIGRQNLLA</sequence>
<proteinExistence type="predicted"/>
<reference evidence="1 2" key="1">
    <citation type="submission" date="2023-02" db="EMBL/GenBank/DDBJ databases">
        <title>LHISI_Scaffold_Assembly.</title>
        <authorList>
            <person name="Stuart O.P."/>
            <person name="Cleave R."/>
            <person name="Magrath M.J.L."/>
            <person name="Mikheyev A.S."/>
        </authorList>
    </citation>
    <scope>NUCLEOTIDE SEQUENCE [LARGE SCALE GENOMIC DNA]</scope>
    <source>
        <strain evidence="1">Daus_M_001</strain>
        <tissue evidence="1">Leg muscle</tissue>
    </source>
</reference>
<keyword evidence="2" id="KW-1185">Reference proteome</keyword>
<dbReference type="EMBL" id="JARBHB010000008">
    <property type="protein sequence ID" value="KAJ8878186.1"/>
    <property type="molecule type" value="Genomic_DNA"/>
</dbReference>